<organism evidence="2 3">
    <name type="scientific">Sphingomonas naphthae</name>
    <dbReference type="NCBI Taxonomy" id="1813468"/>
    <lineage>
        <taxon>Bacteria</taxon>
        <taxon>Pseudomonadati</taxon>
        <taxon>Pseudomonadota</taxon>
        <taxon>Alphaproteobacteria</taxon>
        <taxon>Sphingomonadales</taxon>
        <taxon>Sphingomonadaceae</taxon>
        <taxon>Sphingomonas</taxon>
    </lineage>
</organism>
<feature type="transmembrane region" description="Helical" evidence="1">
    <location>
        <begin position="20"/>
        <end position="38"/>
    </location>
</feature>
<reference evidence="2 3" key="1">
    <citation type="submission" date="2023-02" db="EMBL/GenBank/DDBJ databases">
        <title>Genome sequence of Sphingomonas naphthae.</title>
        <authorList>
            <person name="Kim S."/>
            <person name="Heo J."/>
            <person name="Kwon S.-W."/>
        </authorList>
    </citation>
    <scope>NUCLEOTIDE SEQUENCE [LARGE SCALE GENOMIC DNA]</scope>
    <source>
        <strain evidence="2 3">KACC 18716</strain>
    </source>
</reference>
<gene>
    <name evidence="2" type="ORF">PQ455_07840</name>
</gene>
<dbReference type="RefSeq" id="WP_273690682.1">
    <property type="nucleotide sequence ID" value="NZ_CP117411.1"/>
</dbReference>
<evidence type="ECO:0000313" key="3">
    <source>
        <dbReference type="Proteomes" id="UP001220395"/>
    </source>
</evidence>
<protein>
    <submittedName>
        <fullName evidence="2">DUF2975 domain-containing protein</fullName>
    </submittedName>
</protein>
<name>A0ABY7TTB4_9SPHN</name>
<evidence type="ECO:0000256" key="1">
    <source>
        <dbReference type="SAM" id="Phobius"/>
    </source>
</evidence>
<keyword evidence="3" id="KW-1185">Reference proteome</keyword>
<evidence type="ECO:0000313" key="2">
    <source>
        <dbReference type="EMBL" id="WCT75114.1"/>
    </source>
</evidence>
<keyword evidence="1" id="KW-0472">Membrane</keyword>
<proteinExistence type="predicted"/>
<accession>A0ABY7TTB4</accession>
<feature type="transmembrane region" description="Helical" evidence="1">
    <location>
        <begin position="111"/>
        <end position="129"/>
    </location>
</feature>
<dbReference type="EMBL" id="CP117411">
    <property type="protein sequence ID" value="WCT75114.1"/>
    <property type="molecule type" value="Genomic_DNA"/>
</dbReference>
<keyword evidence="1" id="KW-1133">Transmembrane helix</keyword>
<feature type="transmembrane region" description="Helical" evidence="1">
    <location>
        <begin position="58"/>
        <end position="76"/>
    </location>
</feature>
<feature type="transmembrane region" description="Helical" evidence="1">
    <location>
        <begin position="135"/>
        <end position="156"/>
    </location>
</feature>
<keyword evidence="1" id="KW-0812">Transmembrane</keyword>
<dbReference type="Proteomes" id="UP001220395">
    <property type="component" value="Chromosome"/>
</dbReference>
<sequence length="173" mass="18098">MRQQDQLVRGAAAIVRIGRAVNGLLFVAIAAGLAGTWVSPGFHRDMLVRADPAVDVAAALTGIRFLMLIGVAMTIATDRLLAPLAGVIASARYGDPFVPTNADRLRRIGSALLALQLLDLPCTLLARYWPSLGSAAPAGGISVGGWLATLMVFMLARVFATGSLMRDDLSGTV</sequence>